<gene>
    <name evidence="2" type="ORF">ACE05E_04450</name>
</gene>
<dbReference type="EMBL" id="JBHFLD010000004">
    <property type="protein sequence ID" value="MFB2714727.1"/>
    <property type="molecule type" value="Genomic_DNA"/>
</dbReference>
<protein>
    <submittedName>
        <fullName evidence="2">Transporter</fullName>
    </submittedName>
</protein>
<dbReference type="InterPro" id="IPR025737">
    <property type="entry name" value="FApF"/>
</dbReference>
<proteinExistence type="predicted"/>
<evidence type="ECO:0000256" key="1">
    <source>
        <dbReference type="SAM" id="SignalP"/>
    </source>
</evidence>
<dbReference type="Pfam" id="PF13557">
    <property type="entry name" value="Phenol_MetA_deg"/>
    <property type="match status" value="1"/>
</dbReference>
<reference evidence="2 3" key="1">
    <citation type="submission" date="2024-09" db="EMBL/GenBank/DDBJ databases">
        <title>Draft genome sequences of 6 high pH adapted Marinobacter shengliensis sp. isolated from Mariana forearc serpentinite mud volcanoes.</title>
        <authorList>
            <person name="Elkassas S."/>
            <person name="Serres M."/>
            <person name="Michael N."/>
            <person name="Amina P."/>
            <person name="Teodora Z."/>
            <person name="Julie H."/>
        </authorList>
    </citation>
    <scope>NUCLEOTIDE SEQUENCE [LARGE SCALE GENOMIC DNA]</scope>
    <source>
        <strain evidence="2 3">EB4</strain>
    </source>
</reference>
<name>A0ABV4W3G6_9GAMM</name>
<dbReference type="Proteomes" id="UP001576762">
    <property type="component" value="Unassembled WGS sequence"/>
</dbReference>
<evidence type="ECO:0000313" key="3">
    <source>
        <dbReference type="Proteomes" id="UP001576762"/>
    </source>
</evidence>
<dbReference type="RefSeq" id="WP_374813044.1">
    <property type="nucleotide sequence ID" value="NZ_JBHFLD010000004.1"/>
</dbReference>
<accession>A0ABV4W3G6</accession>
<feature type="signal peptide" evidence="1">
    <location>
        <begin position="1"/>
        <end position="22"/>
    </location>
</feature>
<organism evidence="2 3">
    <name type="scientific">Marinobacter shengliensis</name>
    <dbReference type="NCBI Taxonomy" id="1389223"/>
    <lineage>
        <taxon>Bacteria</taxon>
        <taxon>Pseudomonadati</taxon>
        <taxon>Pseudomonadota</taxon>
        <taxon>Gammaproteobacteria</taxon>
        <taxon>Pseudomonadales</taxon>
        <taxon>Marinobacteraceae</taxon>
        <taxon>Marinobacter</taxon>
    </lineage>
</organism>
<comment type="caution">
    <text evidence="2">The sequence shown here is derived from an EMBL/GenBank/DDBJ whole genome shotgun (WGS) entry which is preliminary data.</text>
</comment>
<keyword evidence="1" id="KW-0732">Signal</keyword>
<sequence length="293" mass="32142">MIKLYPTTLTVALTAIALPAFSANGHYVPGVEGIGGAAVPPPGIYYRGYFVHYDIENLRDGGGSKAPGNNTGEVTALANRFIWITDKKIFGANYGAELILPLQDTSLKFEGLGVKDSDSGLGDIYFAPVLLAWHGQQWDAVFEGGYWFDTADYEPAEPASVGKGFNTTMFTLGGSWHFDVDKRWSISALSRYEIKTRQDETLVTPGDSWLVEWSLSHRLANGVEVGLVGYDAWQLERDQGRASDKAEKHAAGIETGYFWPQIGLGLNGAYYNEYNNEAGAEGDLYRITLTKVF</sequence>
<feature type="chain" id="PRO_5047537803" evidence="1">
    <location>
        <begin position="23"/>
        <end position="293"/>
    </location>
</feature>
<evidence type="ECO:0000313" key="2">
    <source>
        <dbReference type="EMBL" id="MFB2714727.1"/>
    </source>
</evidence>
<keyword evidence="3" id="KW-1185">Reference proteome</keyword>